<organism evidence="3 4">
    <name type="scientific">Ditylenchus destructor</name>
    <dbReference type="NCBI Taxonomy" id="166010"/>
    <lineage>
        <taxon>Eukaryota</taxon>
        <taxon>Metazoa</taxon>
        <taxon>Ecdysozoa</taxon>
        <taxon>Nematoda</taxon>
        <taxon>Chromadorea</taxon>
        <taxon>Rhabditida</taxon>
        <taxon>Tylenchina</taxon>
        <taxon>Tylenchomorpha</taxon>
        <taxon>Sphaerularioidea</taxon>
        <taxon>Anguinidae</taxon>
        <taxon>Anguininae</taxon>
        <taxon>Ditylenchus</taxon>
    </lineage>
</organism>
<dbReference type="SUPFAM" id="SSF48445">
    <property type="entry name" value="14-3-3 protein"/>
    <property type="match status" value="1"/>
</dbReference>
<dbReference type="Proteomes" id="UP001201812">
    <property type="component" value="Unassembled WGS sequence"/>
</dbReference>
<protein>
    <submittedName>
        <fullName evidence="3">14-3-3 protein domain-containing protein</fullName>
    </submittedName>
</protein>
<proteinExistence type="inferred from homology"/>
<dbReference type="EMBL" id="JAKKPZ010000103">
    <property type="protein sequence ID" value="KAI1702199.1"/>
    <property type="molecule type" value="Genomic_DNA"/>
</dbReference>
<reference evidence="3" key="1">
    <citation type="submission" date="2022-01" db="EMBL/GenBank/DDBJ databases">
        <title>Genome Sequence Resource for Two Populations of Ditylenchus destructor, the Migratory Endoparasitic Phytonematode.</title>
        <authorList>
            <person name="Zhang H."/>
            <person name="Lin R."/>
            <person name="Xie B."/>
        </authorList>
    </citation>
    <scope>NUCLEOTIDE SEQUENCE</scope>
    <source>
        <strain evidence="3">BazhouSP</strain>
    </source>
</reference>
<keyword evidence="4" id="KW-1185">Reference proteome</keyword>
<evidence type="ECO:0000256" key="1">
    <source>
        <dbReference type="ARBA" id="ARBA00006141"/>
    </source>
</evidence>
<comment type="caution">
    <text evidence="3">The sequence shown here is derived from an EMBL/GenBank/DDBJ whole genome shotgun (WGS) entry which is preliminary data.</text>
</comment>
<evidence type="ECO:0000313" key="4">
    <source>
        <dbReference type="Proteomes" id="UP001201812"/>
    </source>
</evidence>
<dbReference type="Pfam" id="PF00244">
    <property type="entry name" value="14-3-3"/>
    <property type="match status" value="1"/>
</dbReference>
<dbReference type="AlphaFoldDB" id="A0AAD4MPZ6"/>
<accession>A0AAD4MPZ6</accession>
<feature type="domain" description="14-3-3" evidence="2">
    <location>
        <begin position="42"/>
        <end position="194"/>
    </location>
</feature>
<evidence type="ECO:0000259" key="2">
    <source>
        <dbReference type="Pfam" id="PF00244"/>
    </source>
</evidence>
<dbReference type="InterPro" id="IPR000308">
    <property type="entry name" value="14-3-3"/>
</dbReference>
<sequence>MECNSKNDAAASQPSWWDSWWKNREQRRMAKTKHDEEKFVETAKIYQQADRWEDMAQVMRKVVKLCYAQKKDLSAEERSFLLDAYNHLIESRMNSWRRLRAAENHLLVSLPSGDVSADLDPKAKDDTKLLNEEIFEVRKERRDVEWEIREICEAMIRLQDDFLIPLASIDSACELYLDVRKRYYKYLEEIGAPQDINDVFFYSF</sequence>
<dbReference type="InterPro" id="IPR036815">
    <property type="entry name" value="14-3-3_dom_sf"/>
</dbReference>
<dbReference type="Gene3D" id="1.20.190.20">
    <property type="entry name" value="14-3-3 domain"/>
    <property type="match status" value="1"/>
</dbReference>
<dbReference type="InterPro" id="IPR023410">
    <property type="entry name" value="14-3-3_domain"/>
</dbReference>
<comment type="similarity">
    <text evidence="1">Belongs to the 14-3-3 family.</text>
</comment>
<gene>
    <name evidence="3" type="ORF">DdX_15614</name>
</gene>
<name>A0AAD4MPZ6_9BILA</name>
<dbReference type="PANTHER" id="PTHR18860">
    <property type="entry name" value="14-3-3 PROTEIN"/>
    <property type="match status" value="1"/>
</dbReference>
<evidence type="ECO:0000313" key="3">
    <source>
        <dbReference type="EMBL" id="KAI1702199.1"/>
    </source>
</evidence>